<dbReference type="GO" id="GO:0000160">
    <property type="term" value="P:phosphorelay signal transduction system"/>
    <property type="evidence" value="ECO:0007669"/>
    <property type="project" value="InterPro"/>
</dbReference>
<feature type="region of interest" description="Disordered" evidence="3">
    <location>
        <begin position="41"/>
        <end position="61"/>
    </location>
</feature>
<dbReference type="SMART" id="SM00471">
    <property type="entry name" value="HDc"/>
    <property type="match status" value="1"/>
</dbReference>
<evidence type="ECO:0000256" key="2">
    <source>
        <dbReference type="PROSITE-ProRule" id="PRU00169"/>
    </source>
</evidence>
<dbReference type="CDD" id="cd17551">
    <property type="entry name" value="REC_RpfG-like"/>
    <property type="match status" value="1"/>
</dbReference>
<feature type="region of interest" description="Disordered" evidence="3">
    <location>
        <begin position="1"/>
        <end position="25"/>
    </location>
</feature>
<name>A0A5C4RV78_9GAMM</name>
<sequence length="453" mass="50528">MRTAGPGLITSNPPRLPPRPPYQGGGSLCVRTASPTIRFANRGPQSALSDPRGCRRAPLPRGLSSRRVYGRNVGQVLAGVEFAGVSWGRAAIRGNHGVRTRELHVNVLIVDDQPSQRTMFRHLLEDISPEVKVTDFGDPVEALLWSQRSSPDLLLLDYRMPKLDGLEFARRFRRPLSHRDVPIILITVVGDEPIRNAALEAGVIDFLVKPVRPRELRSRCRNLLALRQQQQNLKFRAHELERQLLARMHELDEREREILHRLAKATSYRDGGHVAHFERMARYSALIAEALGLPEDEVKMIELAAPLHDIGKIGISDSILLKPGKLTEEEYAGVKQHPRLGYDILRDSSSKFVQVGASIALSHHERWDGSGYPDGLAGEEIPLPARIVGVADVLEALTTVRPYKEAWTLQAALDYLKSQSGSQFDPTVIDAVLSRRERIEEIHRYLGPGAAQG</sequence>
<dbReference type="EMBL" id="SMDR01000001">
    <property type="protein sequence ID" value="TNJ34567.1"/>
    <property type="molecule type" value="Genomic_DNA"/>
</dbReference>
<dbReference type="InterPro" id="IPR037522">
    <property type="entry name" value="HD_GYP_dom"/>
</dbReference>
<dbReference type="InterPro" id="IPR003607">
    <property type="entry name" value="HD/PDEase_dom"/>
</dbReference>
<dbReference type="Proteomes" id="UP000305760">
    <property type="component" value="Unassembled WGS sequence"/>
</dbReference>
<comment type="caution">
    <text evidence="6">The sequence shown here is derived from an EMBL/GenBank/DDBJ whole genome shotgun (WGS) entry which is preliminary data.</text>
</comment>
<keyword evidence="1" id="KW-0378">Hydrolase</keyword>
<dbReference type="OrthoDB" id="9802066at2"/>
<organism evidence="6 7">
    <name type="scientific">Arenimonas terrae</name>
    <dbReference type="NCBI Taxonomy" id="2546226"/>
    <lineage>
        <taxon>Bacteria</taxon>
        <taxon>Pseudomonadati</taxon>
        <taxon>Pseudomonadota</taxon>
        <taxon>Gammaproteobacteria</taxon>
        <taxon>Lysobacterales</taxon>
        <taxon>Lysobacteraceae</taxon>
        <taxon>Arenimonas</taxon>
    </lineage>
</organism>
<evidence type="ECO:0000313" key="7">
    <source>
        <dbReference type="Proteomes" id="UP000305760"/>
    </source>
</evidence>
<dbReference type="AlphaFoldDB" id="A0A5C4RV78"/>
<dbReference type="Pfam" id="PF00072">
    <property type="entry name" value="Response_reg"/>
    <property type="match status" value="1"/>
</dbReference>
<dbReference type="CDD" id="cd00077">
    <property type="entry name" value="HDc"/>
    <property type="match status" value="1"/>
</dbReference>
<dbReference type="PANTHER" id="PTHR45228:SF1">
    <property type="entry name" value="CYCLIC DI-GMP PHOSPHODIESTERASE TM_0186"/>
    <property type="match status" value="1"/>
</dbReference>
<dbReference type="PROSITE" id="PS50110">
    <property type="entry name" value="RESPONSE_REGULATORY"/>
    <property type="match status" value="1"/>
</dbReference>
<dbReference type="PANTHER" id="PTHR45228">
    <property type="entry name" value="CYCLIC DI-GMP PHOSPHODIESTERASE TM_0186-RELATED"/>
    <property type="match status" value="1"/>
</dbReference>
<dbReference type="SUPFAM" id="SSF52172">
    <property type="entry name" value="CheY-like"/>
    <property type="match status" value="1"/>
</dbReference>
<dbReference type="GO" id="GO:0009214">
    <property type="term" value="P:cyclic nucleotide catabolic process"/>
    <property type="evidence" value="ECO:0007669"/>
    <property type="project" value="UniProtKB-ARBA"/>
</dbReference>
<evidence type="ECO:0000259" key="5">
    <source>
        <dbReference type="PROSITE" id="PS51832"/>
    </source>
</evidence>
<dbReference type="GO" id="GO:0004112">
    <property type="term" value="F:cyclic-nucleotide phosphodiesterase activity"/>
    <property type="evidence" value="ECO:0007669"/>
    <property type="project" value="UniProtKB-ARBA"/>
</dbReference>
<dbReference type="InterPro" id="IPR001789">
    <property type="entry name" value="Sig_transdc_resp-reg_receiver"/>
</dbReference>
<dbReference type="FunFam" id="1.10.3210.10:FF:000018">
    <property type="entry name" value="Two-component system response regulator"/>
    <property type="match status" value="1"/>
</dbReference>
<dbReference type="SUPFAM" id="SSF109604">
    <property type="entry name" value="HD-domain/PDEase-like"/>
    <property type="match status" value="1"/>
</dbReference>
<evidence type="ECO:0000256" key="3">
    <source>
        <dbReference type="SAM" id="MobiDB-lite"/>
    </source>
</evidence>
<accession>A0A5C4RV78</accession>
<dbReference type="Pfam" id="PF13487">
    <property type="entry name" value="HD_5"/>
    <property type="match status" value="1"/>
</dbReference>
<keyword evidence="7" id="KW-1185">Reference proteome</keyword>
<feature type="domain" description="HD-GYP" evidence="5">
    <location>
        <begin position="251"/>
        <end position="448"/>
    </location>
</feature>
<dbReference type="Gene3D" id="1.10.3210.10">
    <property type="entry name" value="Hypothetical protein af1432"/>
    <property type="match status" value="1"/>
</dbReference>
<dbReference type="InterPro" id="IPR052020">
    <property type="entry name" value="Cyclic_di-GMP/3'3'-cGAMP_PDE"/>
</dbReference>
<dbReference type="InterPro" id="IPR011006">
    <property type="entry name" value="CheY-like_superfamily"/>
</dbReference>
<dbReference type="Gene3D" id="3.40.50.2300">
    <property type="match status" value="1"/>
</dbReference>
<dbReference type="SMART" id="SM00448">
    <property type="entry name" value="REC"/>
    <property type="match status" value="1"/>
</dbReference>
<feature type="domain" description="Response regulatory" evidence="4">
    <location>
        <begin position="106"/>
        <end position="224"/>
    </location>
</feature>
<keyword evidence="2" id="KW-0597">Phosphoprotein</keyword>
<gene>
    <name evidence="6" type="ORF">E1B00_01910</name>
</gene>
<feature type="modified residue" description="4-aspartylphosphate" evidence="2">
    <location>
        <position position="157"/>
    </location>
</feature>
<evidence type="ECO:0000259" key="4">
    <source>
        <dbReference type="PROSITE" id="PS50110"/>
    </source>
</evidence>
<reference evidence="6 7" key="1">
    <citation type="submission" date="2019-03" db="EMBL/GenBank/DDBJ databases">
        <title>Arenimonas daejeonensis sp. nov., isolated from compost.</title>
        <authorList>
            <person name="Jeon C.O."/>
        </authorList>
    </citation>
    <scope>NUCLEOTIDE SEQUENCE [LARGE SCALE GENOMIC DNA]</scope>
    <source>
        <strain evidence="6 7">R29</strain>
    </source>
</reference>
<proteinExistence type="predicted"/>
<evidence type="ECO:0000313" key="6">
    <source>
        <dbReference type="EMBL" id="TNJ34567.1"/>
    </source>
</evidence>
<evidence type="ECO:0000256" key="1">
    <source>
        <dbReference type="ARBA" id="ARBA00022801"/>
    </source>
</evidence>
<protein>
    <submittedName>
        <fullName evidence="6">Two-component system response regulator</fullName>
    </submittedName>
</protein>
<dbReference type="PROSITE" id="PS51832">
    <property type="entry name" value="HD_GYP"/>
    <property type="match status" value="1"/>
</dbReference>